<keyword evidence="3 5" id="KW-1133">Transmembrane helix</keyword>
<dbReference type="Proteomes" id="UP000600363">
    <property type="component" value="Unassembled WGS sequence"/>
</dbReference>
<dbReference type="GO" id="GO:0005262">
    <property type="term" value="F:calcium channel activity"/>
    <property type="evidence" value="ECO:0007669"/>
    <property type="project" value="TreeGrafter"/>
</dbReference>
<dbReference type="GO" id="GO:0008273">
    <property type="term" value="F:calcium, potassium:sodium antiporter activity"/>
    <property type="evidence" value="ECO:0007669"/>
    <property type="project" value="TreeGrafter"/>
</dbReference>
<feature type="transmembrane region" description="Helical" evidence="5">
    <location>
        <begin position="121"/>
        <end position="138"/>
    </location>
</feature>
<keyword evidence="4 5" id="KW-0472">Membrane</keyword>
<feature type="transmembrane region" description="Helical" evidence="5">
    <location>
        <begin position="78"/>
        <end position="101"/>
    </location>
</feature>
<reference evidence="7" key="1">
    <citation type="journal article" date="2020" name="bioRxiv">
        <title>A rank-normalized archaeal taxonomy based on genome phylogeny resolves widespread incomplete and uneven classifications.</title>
        <authorList>
            <person name="Rinke C."/>
            <person name="Chuvochina M."/>
            <person name="Mussig A.J."/>
            <person name="Chaumeil P.-A."/>
            <person name="Waite D.W."/>
            <person name="Whitman W.B."/>
            <person name="Parks D.H."/>
            <person name="Hugenholtz P."/>
        </authorList>
    </citation>
    <scope>NUCLEOTIDE SEQUENCE</scope>
    <source>
        <strain evidence="7">UBA12518</strain>
    </source>
</reference>
<feature type="domain" description="Sodium/calcium exchanger membrane region" evidence="6">
    <location>
        <begin position="7"/>
        <end position="155"/>
    </location>
</feature>
<name>A0A832RYL1_9EURY</name>
<feature type="transmembrane region" description="Helical" evidence="5">
    <location>
        <begin position="314"/>
        <end position="333"/>
    </location>
</feature>
<evidence type="ECO:0000256" key="4">
    <source>
        <dbReference type="ARBA" id="ARBA00023136"/>
    </source>
</evidence>
<feature type="transmembrane region" description="Helical" evidence="5">
    <location>
        <begin position="256"/>
        <end position="281"/>
    </location>
</feature>
<dbReference type="AlphaFoldDB" id="A0A832RYL1"/>
<organism evidence="7 8">
    <name type="scientific">Methermicoccus shengliensis</name>
    <dbReference type="NCBI Taxonomy" id="660064"/>
    <lineage>
        <taxon>Archaea</taxon>
        <taxon>Methanobacteriati</taxon>
        <taxon>Methanobacteriota</taxon>
        <taxon>Stenosarchaea group</taxon>
        <taxon>Methanomicrobia</taxon>
        <taxon>Methanosarcinales</taxon>
        <taxon>Methermicoccaceae</taxon>
        <taxon>Methermicoccus</taxon>
    </lineage>
</organism>
<gene>
    <name evidence="7" type="ORF">HA299_06205</name>
</gene>
<dbReference type="GO" id="GO:0006874">
    <property type="term" value="P:intracellular calcium ion homeostasis"/>
    <property type="evidence" value="ECO:0007669"/>
    <property type="project" value="TreeGrafter"/>
</dbReference>
<feature type="transmembrane region" description="Helical" evidence="5">
    <location>
        <begin position="45"/>
        <end position="66"/>
    </location>
</feature>
<feature type="transmembrane region" description="Helical" evidence="5">
    <location>
        <begin position="216"/>
        <end position="235"/>
    </location>
</feature>
<dbReference type="InterPro" id="IPR004837">
    <property type="entry name" value="NaCa_Exmemb"/>
</dbReference>
<feature type="transmembrane region" description="Helical" evidence="5">
    <location>
        <begin position="7"/>
        <end position="25"/>
    </location>
</feature>
<dbReference type="Pfam" id="PF01699">
    <property type="entry name" value="Na_Ca_ex"/>
    <property type="match status" value="2"/>
</dbReference>
<comment type="caution">
    <text evidence="7">The sequence shown here is derived from an EMBL/GenBank/DDBJ whole genome shotgun (WGS) entry which is preliminary data.</text>
</comment>
<sequence length="334" mass="35767">MLAAFDFAYLLIGLTIIMVACELFTNGIEHVGCRYQLSEQATGSVLAAVGTALPETILPMIAILFARTGGHEIGSGAILGAPFMLISLAMLLGGITVIAGWAAGRRGLVLDIDPEHVRCDLAYFLGAYALVLVVSLLLHPLKEVLALALIAAYAVHTRRTLYSDGQMDAEECRPLYFTRVIPSLRQNANLELAQSVTGLLGIVVGAKVFVDGIAGVALEFGVSLFLFSFIIAPMATELPEKFNSILWYWRGKDALAMGNITGAMVFQATFPVAVGLLLTPWTLDFEGLLGIGLAMLGGTMFYVLLGVRGTLSGTWMLLGGVIYVLYLVGVFKWV</sequence>
<evidence type="ECO:0000256" key="1">
    <source>
        <dbReference type="ARBA" id="ARBA00004141"/>
    </source>
</evidence>
<evidence type="ECO:0000259" key="6">
    <source>
        <dbReference type="Pfam" id="PF01699"/>
    </source>
</evidence>
<accession>A0A832RYL1</accession>
<comment type="subcellular location">
    <subcellularLocation>
        <location evidence="1">Membrane</location>
        <topology evidence="1">Multi-pass membrane protein</topology>
    </subcellularLocation>
</comment>
<dbReference type="RefSeq" id="WP_042684788.1">
    <property type="nucleotide sequence ID" value="NZ_DUIH01000021.1"/>
</dbReference>
<proteinExistence type="predicted"/>
<evidence type="ECO:0000256" key="3">
    <source>
        <dbReference type="ARBA" id="ARBA00022989"/>
    </source>
</evidence>
<dbReference type="PANTHER" id="PTHR10846:SF8">
    <property type="entry name" value="INNER MEMBRANE PROTEIN YRBG"/>
    <property type="match status" value="1"/>
</dbReference>
<evidence type="ECO:0000256" key="2">
    <source>
        <dbReference type="ARBA" id="ARBA00022692"/>
    </source>
</evidence>
<evidence type="ECO:0000313" key="8">
    <source>
        <dbReference type="Proteomes" id="UP000600363"/>
    </source>
</evidence>
<dbReference type="InterPro" id="IPR044880">
    <property type="entry name" value="NCX_ion-bd_dom_sf"/>
</dbReference>
<feature type="domain" description="Sodium/calcium exchanger membrane region" evidence="6">
    <location>
        <begin position="194"/>
        <end position="329"/>
    </location>
</feature>
<dbReference type="Gene3D" id="1.20.1420.30">
    <property type="entry name" value="NCX, central ion-binding region"/>
    <property type="match status" value="1"/>
</dbReference>
<dbReference type="PANTHER" id="PTHR10846">
    <property type="entry name" value="SODIUM/POTASSIUM/CALCIUM EXCHANGER"/>
    <property type="match status" value="1"/>
</dbReference>
<protein>
    <submittedName>
        <fullName evidence="7">Sodium:calcium antiporter</fullName>
    </submittedName>
</protein>
<feature type="transmembrane region" description="Helical" evidence="5">
    <location>
        <begin position="287"/>
        <end position="307"/>
    </location>
</feature>
<dbReference type="EMBL" id="DUIH01000021">
    <property type="protein sequence ID" value="HIH70184.1"/>
    <property type="molecule type" value="Genomic_DNA"/>
</dbReference>
<dbReference type="InterPro" id="IPR004481">
    <property type="entry name" value="K/Na/Ca-exchanger"/>
</dbReference>
<evidence type="ECO:0000313" key="7">
    <source>
        <dbReference type="EMBL" id="HIH70184.1"/>
    </source>
</evidence>
<evidence type="ECO:0000256" key="5">
    <source>
        <dbReference type="SAM" id="Phobius"/>
    </source>
</evidence>
<dbReference type="GO" id="GO:0005886">
    <property type="term" value="C:plasma membrane"/>
    <property type="evidence" value="ECO:0007669"/>
    <property type="project" value="TreeGrafter"/>
</dbReference>
<keyword evidence="2 5" id="KW-0812">Transmembrane</keyword>